<reference evidence="1" key="1">
    <citation type="submission" date="2016-10" db="EMBL/GenBank/DDBJ databases">
        <authorList>
            <person name="See-Too W.S."/>
        </authorList>
    </citation>
    <scope>NUCLEOTIDE SEQUENCE</scope>
    <source>
        <strain evidence="1">L10.15</strain>
    </source>
</reference>
<accession>A0A1B1S5H9</accession>
<dbReference type="InterPro" id="IPR014871">
    <property type="entry name" value="dUTPase/dCTP_pyrophosphatase"/>
</dbReference>
<dbReference type="Gene3D" id="1.10.4010.10">
    <property type="entry name" value="Type II deoxyuridine triphosphatase"/>
    <property type="match status" value="1"/>
</dbReference>
<name>A0A1B1S5H9_9BACL</name>
<dbReference type="CDD" id="cd11527">
    <property type="entry name" value="NTP-PPase_dUTPase"/>
    <property type="match status" value="1"/>
</dbReference>
<dbReference type="InterPro" id="IPR016947">
    <property type="entry name" value="UCP030140"/>
</dbReference>
<organism evidence="1 2">
    <name type="scientific">Planococcus versutus</name>
    <dbReference type="NCBI Taxonomy" id="1302659"/>
    <lineage>
        <taxon>Bacteria</taxon>
        <taxon>Bacillati</taxon>
        <taxon>Bacillota</taxon>
        <taxon>Bacilli</taxon>
        <taxon>Bacillales</taxon>
        <taxon>Caryophanaceae</taxon>
        <taxon>Planococcus</taxon>
    </lineage>
</organism>
<dbReference type="STRING" id="1302659.I858_015705"/>
<dbReference type="AlphaFoldDB" id="A0A1B1S5H9"/>
<proteinExistence type="predicted"/>
<gene>
    <name evidence="1" type="ORF">I858_015705</name>
</gene>
<dbReference type="Proteomes" id="UP000053354">
    <property type="component" value="Chromosome"/>
</dbReference>
<dbReference type="Pfam" id="PF08761">
    <property type="entry name" value="dUTPase_2"/>
    <property type="match status" value="2"/>
</dbReference>
<keyword evidence="2" id="KW-1185">Reference proteome</keyword>
<protein>
    <recommendedName>
        <fullName evidence="3">dUTPase</fullName>
    </recommendedName>
</protein>
<evidence type="ECO:0008006" key="3">
    <source>
        <dbReference type="Google" id="ProtNLM"/>
    </source>
</evidence>
<dbReference type="OrthoDB" id="5506143at2"/>
<sequence>MNLDKLFEVQRGLDAEIAKNHPRLPDEDRLEKRILALLVELGELANEWRGFKFWSTDQESRIWTYRSVLLEDGPGVEFYNPLLEEYVDCIHFALSIGLQLNIPQMLDWGPYRKETITEQFIDLMQADWSTYYTNVYHGYCRNMELLIGLGAMLGFDWEQIEKAYLNKNEINYQRQNTGY</sequence>
<dbReference type="SUPFAM" id="SSF101386">
    <property type="entry name" value="all-alpha NTP pyrophosphatases"/>
    <property type="match status" value="1"/>
</dbReference>
<dbReference type="PIRSF" id="PIRSF030140">
    <property type="entry name" value="UCP030140"/>
    <property type="match status" value="1"/>
</dbReference>
<dbReference type="EMBL" id="CP016540">
    <property type="protein sequence ID" value="ANU28435.1"/>
    <property type="molecule type" value="Genomic_DNA"/>
</dbReference>
<evidence type="ECO:0000313" key="2">
    <source>
        <dbReference type="Proteomes" id="UP000053354"/>
    </source>
</evidence>
<evidence type="ECO:0000313" key="1">
    <source>
        <dbReference type="EMBL" id="ANU28435.1"/>
    </source>
</evidence>
<dbReference type="RefSeq" id="WP_065524781.1">
    <property type="nucleotide sequence ID" value="NZ_CP016540.2"/>
</dbReference>
<dbReference type="KEGG" id="pll:I858_015705"/>